<evidence type="ECO:0000313" key="4">
    <source>
        <dbReference type="Proteomes" id="UP000247790"/>
    </source>
</evidence>
<proteinExistence type="predicted"/>
<dbReference type="AlphaFoldDB" id="A0A2V4V463"/>
<evidence type="ECO:0000313" key="3">
    <source>
        <dbReference type="EMBL" id="QKS58621.1"/>
    </source>
</evidence>
<feature type="chain" id="PRO_5016001356" evidence="1">
    <location>
        <begin position="27"/>
        <end position="296"/>
    </location>
</feature>
<gene>
    <name evidence="2" type="ORF">DFQ00_11566</name>
    <name evidence="3" type="ORF">HUB98_21930</name>
</gene>
<sequence length="296" mass="32920">MKLRRKILLLCTSVFLSLSLSSISYAMNESNWKGELSGFSYNSTDNVFSKSDDLNNIEVSISDSHLSVSYMLNNVAIDLQADKYSEDKLDSYSGTALVGENYLKTDIVTNEYGLSGVVFDSHQVVHHAFVIDNTGETVKNSQQIIDTINDGQGEMEILLEEQGGFSTFSTAKDLNVRLIHKSSEMGGFVRTGYNDGTLYYTRYTNDPDGIKIYFDKLNATIEKLGPFGSFGIKNVDSPYGFVYTTPFDVTQPFQDYPIKQPSTSSNKFILYSIASRVVQAGPVPIYAFDSKEITIP</sequence>
<evidence type="ECO:0000313" key="2">
    <source>
        <dbReference type="EMBL" id="PYE47217.1"/>
    </source>
</evidence>
<dbReference type="RefSeq" id="WP_110898290.1">
    <property type="nucleotide sequence ID" value="NZ_CP054614.1"/>
</dbReference>
<dbReference type="Proteomes" id="UP000509327">
    <property type="component" value="Chromosome"/>
</dbReference>
<reference evidence="2 4" key="1">
    <citation type="submission" date="2018-06" db="EMBL/GenBank/DDBJ databases">
        <title>Genomic Encyclopedia of Type Strains, Phase III (KMG-III): the genomes of soil and plant-associated and newly described type strains.</title>
        <authorList>
            <person name="Whitman W."/>
        </authorList>
    </citation>
    <scope>NUCLEOTIDE SEQUENCE [LARGE SCALE GENOMIC DNA]</scope>
    <source>
        <strain evidence="2 4">CECT 7022</strain>
    </source>
</reference>
<reference evidence="3 5" key="2">
    <citation type="submission" date="2020-06" db="EMBL/GenBank/DDBJ databases">
        <title>Complete genome of Paenibacillus barcinonensis KACC11450.</title>
        <authorList>
            <person name="Kim M."/>
            <person name="Park Y.-J."/>
            <person name="Shin J.-H."/>
        </authorList>
    </citation>
    <scope>NUCLEOTIDE SEQUENCE [LARGE SCALE GENOMIC DNA]</scope>
    <source>
        <strain evidence="3 5">KACC11450</strain>
    </source>
</reference>
<dbReference type="Proteomes" id="UP000247790">
    <property type="component" value="Unassembled WGS sequence"/>
</dbReference>
<evidence type="ECO:0000256" key="1">
    <source>
        <dbReference type="SAM" id="SignalP"/>
    </source>
</evidence>
<dbReference type="OrthoDB" id="2597905at2"/>
<keyword evidence="5" id="KW-1185">Reference proteome</keyword>
<dbReference type="EMBL" id="QJSW01000015">
    <property type="protein sequence ID" value="PYE47217.1"/>
    <property type="molecule type" value="Genomic_DNA"/>
</dbReference>
<organism evidence="2 4">
    <name type="scientific">Paenibacillus barcinonensis</name>
    <dbReference type="NCBI Taxonomy" id="198119"/>
    <lineage>
        <taxon>Bacteria</taxon>
        <taxon>Bacillati</taxon>
        <taxon>Bacillota</taxon>
        <taxon>Bacilli</taxon>
        <taxon>Bacillales</taxon>
        <taxon>Paenibacillaceae</taxon>
        <taxon>Paenibacillus</taxon>
    </lineage>
</organism>
<feature type="signal peptide" evidence="1">
    <location>
        <begin position="1"/>
        <end position="26"/>
    </location>
</feature>
<evidence type="ECO:0000313" key="5">
    <source>
        <dbReference type="Proteomes" id="UP000509327"/>
    </source>
</evidence>
<dbReference type="EMBL" id="CP054614">
    <property type="protein sequence ID" value="QKS58621.1"/>
    <property type="molecule type" value="Genomic_DNA"/>
</dbReference>
<accession>A0A2V4V463</accession>
<name>A0A2V4V463_PAEBA</name>
<keyword evidence="1" id="KW-0732">Signal</keyword>
<protein>
    <submittedName>
        <fullName evidence="2">Uncharacterized protein</fullName>
    </submittedName>
</protein>